<keyword evidence="3" id="KW-1185">Reference proteome</keyword>
<organism evidence="2 3">
    <name type="scientific">Adlercreutzia mucosicola</name>
    <dbReference type="NCBI Taxonomy" id="580026"/>
    <lineage>
        <taxon>Bacteria</taxon>
        <taxon>Bacillati</taxon>
        <taxon>Actinomycetota</taxon>
        <taxon>Coriobacteriia</taxon>
        <taxon>Eggerthellales</taxon>
        <taxon>Eggerthellaceae</taxon>
        <taxon>Adlercreutzia</taxon>
    </lineage>
</organism>
<accession>A0A6N8JLC8</accession>
<dbReference type="PANTHER" id="PTHR30217:SF10">
    <property type="entry name" value="23S RRNA 5-HYDROXYCYTIDINE C2501 SYNTHASE"/>
    <property type="match status" value="1"/>
</dbReference>
<sequence length="872" mass="92978">MRSKRVRKVELLAPAGNEAALHAAVAAGADAVYLGLEAFNARRGADNFTIDTLREACAYAHLRGVSVYVTMNTVILPGEVDAALECVRQAYRAGADGFIVQDIGLAAEITRTLPEASLHLSTQMNTHNLAGVRAAARLGAERITLARELSLPEVALLCAAAAEEGMEVEVFAHGALCVCYSGQCFMSSMIGGRSANRGMCAQACRLPYELKNGALQKSLPSPGDHLLSPQDLCTVDMVPQLVEAGVASLKIEGRMKSPEYVAAVVAVYRKALDGALAARAAEDATEDAVEASVPTAPVTDDDRTRLTEAFSRGFTTAYLEGERGNAIMSYQRPNNRGLFLGRVDEVRDGAAFLNSSQVLAEGDVLEFWTRKGNAVATLGPVRTDRKGRYHIPLDSKTRTVRAGDRVFRVRSAEAAFTDDAREPRVPIVGVATLHVGEPLAVEFRPATVADLRQVGFIDDGSLTEALDSATADGLAATAAIARRLQVLPEVPVGSAEGAPVETARTRPVSFDDVAAHIDRLGNTPFQLVRLTVDMDDGVGIGFSALHGVRARALDDLAAALNAPWADRRLPRVADREPLPAAHPSGCRIAVTVTNPACARAAKRAGAHLIYVPALNYRRGEAVIAGQKNAAAEQAGYPKGCIPIMPVVDHEAVGLSREAAVAYDVWKYADEGKPLMAESLASLERADEEGALISVGAHVPVTNELALRTVRDMYGAERVWLSPELTLCQIEDLAHDAPLELGVLLIGATELMVTEHCMLMSQGPCNEDCATCPRRKSPHFLKDRKGFEFPVITDAMGRSHLYNAVELDVASSMPELMAAGISAFMVDATLMNAEETAHAVGRAIRALHVAQNDGNAIAKMPNTTSGHLYRGVS</sequence>
<comment type="caution">
    <text evidence="2">The sequence shown here is derived from an EMBL/GenBank/DDBJ whole genome shotgun (WGS) entry which is preliminary data.</text>
</comment>
<dbReference type="OrthoDB" id="9807498at2"/>
<dbReference type="Proteomes" id="UP000463388">
    <property type="component" value="Unassembled WGS sequence"/>
</dbReference>
<dbReference type="Pfam" id="PF01136">
    <property type="entry name" value="Peptidase_U32"/>
    <property type="match status" value="2"/>
</dbReference>
<reference evidence="2 3" key="1">
    <citation type="submission" date="2019-12" db="EMBL/GenBank/DDBJ databases">
        <title>Microbes associate with the intestines of laboratory mice.</title>
        <authorList>
            <person name="Navarre W."/>
            <person name="Wong E."/>
        </authorList>
    </citation>
    <scope>NUCLEOTIDE SEQUENCE [LARGE SCALE GENOMIC DNA]</scope>
    <source>
        <strain evidence="2 3">NM66_B29</strain>
    </source>
</reference>
<feature type="domain" description="Peptidase U32 collagenase" evidence="1">
    <location>
        <begin position="412"/>
        <end position="559"/>
    </location>
</feature>
<dbReference type="PROSITE" id="PS01276">
    <property type="entry name" value="PEPTIDASE_U32"/>
    <property type="match status" value="1"/>
</dbReference>
<dbReference type="PANTHER" id="PTHR30217">
    <property type="entry name" value="PEPTIDASE U32 FAMILY"/>
    <property type="match status" value="1"/>
</dbReference>
<evidence type="ECO:0000313" key="2">
    <source>
        <dbReference type="EMBL" id="MVX60701.1"/>
    </source>
</evidence>
<dbReference type="Pfam" id="PF12392">
    <property type="entry name" value="DUF3656"/>
    <property type="match status" value="1"/>
</dbReference>
<dbReference type="EMBL" id="WSRR01000006">
    <property type="protein sequence ID" value="MVX60701.1"/>
    <property type="molecule type" value="Genomic_DNA"/>
</dbReference>
<dbReference type="AlphaFoldDB" id="A0A6N8JLC8"/>
<proteinExistence type="predicted"/>
<gene>
    <name evidence="2" type="ORF">GKZ27_04400</name>
</gene>
<protein>
    <submittedName>
        <fullName evidence="2">U32 family peptidase</fullName>
    </submittedName>
</protein>
<dbReference type="SUPFAM" id="SSF51569">
    <property type="entry name" value="Aldolase"/>
    <property type="match status" value="1"/>
</dbReference>
<dbReference type="InterPro" id="IPR001539">
    <property type="entry name" value="Peptidase_U32"/>
</dbReference>
<name>A0A6N8JLC8_9ACTN</name>
<evidence type="ECO:0000259" key="1">
    <source>
        <dbReference type="Pfam" id="PF12392"/>
    </source>
</evidence>
<dbReference type="InterPro" id="IPR020988">
    <property type="entry name" value="Pept_U32_collagenase"/>
</dbReference>
<dbReference type="InterPro" id="IPR051454">
    <property type="entry name" value="RNA/ubiquinone_mod_enzymes"/>
</dbReference>
<evidence type="ECO:0000313" key="3">
    <source>
        <dbReference type="Proteomes" id="UP000463388"/>
    </source>
</evidence>